<name>A0A1B8HCE2_9GAMM</name>
<organism evidence="4 5">
    <name type="scientific">Morganella psychrotolerans</name>
    <dbReference type="NCBI Taxonomy" id="368603"/>
    <lineage>
        <taxon>Bacteria</taxon>
        <taxon>Pseudomonadati</taxon>
        <taxon>Pseudomonadota</taxon>
        <taxon>Gammaproteobacteria</taxon>
        <taxon>Enterobacterales</taxon>
        <taxon>Morganellaceae</taxon>
        <taxon>Morganella</taxon>
    </lineage>
</organism>
<keyword evidence="4" id="KW-0624">Polysaccharide degradation</keyword>
<keyword evidence="4" id="KW-0119">Carbohydrate metabolism</keyword>
<protein>
    <submittedName>
        <fullName evidence="4">Xylanase</fullName>
    </submittedName>
</protein>
<feature type="signal peptide" evidence="2">
    <location>
        <begin position="1"/>
        <end position="22"/>
    </location>
</feature>
<gene>
    <name evidence="4" type="ORF">AYY17_20015</name>
</gene>
<dbReference type="AlphaFoldDB" id="A0A1B8HCE2"/>
<dbReference type="STRING" id="368603.AYY16_18760"/>
<dbReference type="RefSeq" id="WP_067423809.1">
    <property type="nucleotide sequence ID" value="NZ_LZEX01000016.1"/>
</dbReference>
<dbReference type="GO" id="GO:0016810">
    <property type="term" value="F:hydrolase activity, acting on carbon-nitrogen (but not peptide) bonds"/>
    <property type="evidence" value="ECO:0007669"/>
    <property type="project" value="InterPro"/>
</dbReference>
<evidence type="ECO:0000256" key="2">
    <source>
        <dbReference type="SAM" id="SignalP"/>
    </source>
</evidence>
<keyword evidence="4" id="KW-0378">Hydrolase</keyword>
<dbReference type="PANTHER" id="PTHR34216:SF13">
    <property type="entry name" value="XYLANASE_CHITIN DEACETYLASE"/>
    <property type="match status" value="1"/>
</dbReference>
<dbReference type="EMBL" id="LZEX01000016">
    <property type="protein sequence ID" value="OBU06740.1"/>
    <property type="molecule type" value="Genomic_DNA"/>
</dbReference>
<comment type="caution">
    <text evidence="4">The sequence shown here is derived from an EMBL/GenBank/DDBJ whole genome shotgun (WGS) entry which is preliminary data.</text>
</comment>
<feature type="domain" description="NodB homology" evidence="3">
    <location>
        <begin position="254"/>
        <end position="441"/>
    </location>
</feature>
<keyword evidence="1 2" id="KW-0732">Signal</keyword>
<evidence type="ECO:0000313" key="5">
    <source>
        <dbReference type="Proteomes" id="UP000092247"/>
    </source>
</evidence>
<keyword evidence="4" id="KW-0326">Glycosidase</keyword>
<evidence type="ECO:0000313" key="4">
    <source>
        <dbReference type="EMBL" id="OBU06740.1"/>
    </source>
</evidence>
<dbReference type="Pfam" id="PF01522">
    <property type="entry name" value="Polysacc_deac_1"/>
    <property type="match status" value="1"/>
</dbReference>
<dbReference type="InterPro" id="IPR002509">
    <property type="entry name" value="NODB_dom"/>
</dbReference>
<dbReference type="PROSITE" id="PS51677">
    <property type="entry name" value="NODB"/>
    <property type="match status" value="1"/>
</dbReference>
<reference evidence="4 5" key="1">
    <citation type="submission" date="2016-06" db="EMBL/GenBank/DDBJ databases">
        <authorList>
            <person name="Kjaerup R.B."/>
            <person name="Dalgaard T.S."/>
            <person name="Juul-Madsen H.R."/>
        </authorList>
    </citation>
    <scope>NUCLEOTIDE SEQUENCE [LARGE SCALE GENOMIC DNA]</scope>
    <source>
        <strain evidence="4 5">GCSL-Mp3</strain>
    </source>
</reference>
<dbReference type="Gene3D" id="3.20.20.370">
    <property type="entry name" value="Glycoside hydrolase/deacetylase"/>
    <property type="match status" value="1"/>
</dbReference>
<evidence type="ECO:0000256" key="1">
    <source>
        <dbReference type="ARBA" id="ARBA00022729"/>
    </source>
</evidence>
<proteinExistence type="predicted"/>
<keyword evidence="4" id="KW-0858">Xylan degradation</keyword>
<dbReference type="InterPro" id="IPR011330">
    <property type="entry name" value="Glyco_hydro/deAcase_b/a-brl"/>
</dbReference>
<dbReference type="PANTHER" id="PTHR34216">
    <property type="match status" value="1"/>
</dbReference>
<dbReference type="Proteomes" id="UP000092247">
    <property type="component" value="Unassembled WGS sequence"/>
</dbReference>
<dbReference type="GO" id="GO:0045493">
    <property type="term" value="P:xylan catabolic process"/>
    <property type="evidence" value="ECO:0007669"/>
    <property type="project" value="UniProtKB-KW"/>
</dbReference>
<sequence length="441" mass="50032">MRNLLYILIVFLSVAGFNRAIAVPAVQPPDAQEWLLKDEPPLLIQVLAPQTIFAPVAGVMQGVAELNPSHGFYIYPMKGDYRELQFGNDRGFIENDGLSAKKPKTVPPLDTLNELNNPIYDYLITIKNTDIFGAPDESKPPVATLFDNLRYPVLAKMVRENREGEKIVWLTIRLADRLAYVRLSDVELDKGIPVLTYHHILKESENKNFLHTSTTTSVEAFQAQMDYLKHNGYRTLSLDDVAGYLKKENNLPGKVVILTFDDGLKSVYRYAYPILKRNHQHAALFVISSRVKSKVQKWAPDGLQFMNWTELLASRDIFDIQSHAHFLHRLDKRKNPIIFSRTEHSILLDYQRSQRVLAKLNPEQHYLAYPFGAYNQDAMDAASQAGMTLAVTTIQGKVRLGDNPYALKRLYALRTDSIEKFASMIGNSGPEVVNTDIIVDK</sequence>
<feature type="chain" id="PRO_5008609554" evidence="2">
    <location>
        <begin position="23"/>
        <end position="441"/>
    </location>
</feature>
<dbReference type="InterPro" id="IPR051398">
    <property type="entry name" value="Polysacch_Deacetylase"/>
</dbReference>
<accession>A0A1B8HCE2</accession>
<dbReference type="SUPFAM" id="SSF88713">
    <property type="entry name" value="Glycoside hydrolase/deacetylase"/>
    <property type="match status" value="1"/>
</dbReference>
<dbReference type="GO" id="GO:0016798">
    <property type="term" value="F:hydrolase activity, acting on glycosyl bonds"/>
    <property type="evidence" value="ECO:0007669"/>
    <property type="project" value="UniProtKB-KW"/>
</dbReference>
<evidence type="ECO:0000259" key="3">
    <source>
        <dbReference type="PROSITE" id="PS51677"/>
    </source>
</evidence>